<dbReference type="EMBL" id="CP002304">
    <property type="protein sequence ID" value="ADQ14031.1"/>
    <property type="molecule type" value="Genomic_DNA"/>
</dbReference>
<name>E4RPK8_HALHG</name>
<dbReference type="GO" id="GO:0022857">
    <property type="term" value="F:transmembrane transporter activity"/>
    <property type="evidence" value="ECO:0007669"/>
    <property type="project" value="TreeGrafter"/>
</dbReference>
<dbReference type="GO" id="GO:0015740">
    <property type="term" value="P:C4-dicarboxylate transport"/>
    <property type="evidence" value="ECO:0007669"/>
    <property type="project" value="TreeGrafter"/>
</dbReference>
<organism evidence="11 12">
    <name type="scientific">Halanaerobium hydrogeniformans</name>
    <name type="common">Halanaerobium sp. (strain sapolanicus)</name>
    <dbReference type="NCBI Taxonomy" id="656519"/>
    <lineage>
        <taxon>Bacteria</taxon>
        <taxon>Bacillati</taxon>
        <taxon>Bacillota</taxon>
        <taxon>Clostridia</taxon>
        <taxon>Halanaerobiales</taxon>
        <taxon>Halanaerobiaceae</taxon>
        <taxon>Halanaerobium</taxon>
    </lineage>
</organism>
<comment type="similarity">
    <text evidence="8">Belongs to the TRAP transporter small permease family.</text>
</comment>
<gene>
    <name evidence="11" type="ordered locus">Halsa_0566</name>
</gene>
<dbReference type="KEGG" id="has:Halsa_0566"/>
<dbReference type="eggNOG" id="COG3090">
    <property type="taxonomic scope" value="Bacteria"/>
</dbReference>
<dbReference type="InterPro" id="IPR055348">
    <property type="entry name" value="DctQ"/>
</dbReference>
<keyword evidence="2" id="KW-0813">Transport</keyword>
<dbReference type="OrthoDB" id="2086825at2"/>
<evidence type="ECO:0000256" key="8">
    <source>
        <dbReference type="ARBA" id="ARBA00038436"/>
    </source>
</evidence>
<keyword evidence="7 9" id="KW-0472">Membrane</keyword>
<dbReference type="Proteomes" id="UP000007434">
    <property type="component" value="Chromosome"/>
</dbReference>
<evidence type="ECO:0000256" key="2">
    <source>
        <dbReference type="ARBA" id="ARBA00022448"/>
    </source>
</evidence>
<evidence type="ECO:0000313" key="11">
    <source>
        <dbReference type="EMBL" id="ADQ14031.1"/>
    </source>
</evidence>
<keyword evidence="4" id="KW-0997">Cell inner membrane</keyword>
<comment type="subcellular location">
    <subcellularLocation>
        <location evidence="1">Cell inner membrane</location>
        <topology evidence="1">Multi-pass membrane protein</topology>
    </subcellularLocation>
</comment>
<reference evidence="11 12" key="2">
    <citation type="journal article" date="2011" name="J. Bacteriol.">
        <title>Complete Genome Sequence of the Haloalkaliphilic, Hydrogen Producing Halanaerobium hydrogenoformans.</title>
        <authorList>
            <person name="Brown S.D."/>
            <person name="Begemann M.B."/>
            <person name="Mormile M.R."/>
            <person name="Wall J.D."/>
            <person name="Han C.S."/>
            <person name="Goodwin L.A."/>
            <person name="Pitluck S."/>
            <person name="Land M.L."/>
            <person name="Hauser L.J."/>
            <person name="Elias D.A."/>
        </authorList>
    </citation>
    <scope>NUCLEOTIDE SEQUENCE [LARGE SCALE GENOMIC DNA]</scope>
    <source>
        <strain evidence="12">sapolanicus</strain>
    </source>
</reference>
<evidence type="ECO:0000256" key="9">
    <source>
        <dbReference type="SAM" id="Phobius"/>
    </source>
</evidence>
<evidence type="ECO:0000256" key="4">
    <source>
        <dbReference type="ARBA" id="ARBA00022519"/>
    </source>
</evidence>
<evidence type="ECO:0000256" key="1">
    <source>
        <dbReference type="ARBA" id="ARBA00004429"/>
    </source>
</evidence>
<dbReference type="RefSeq" id="WP_013405135.1">
    <property type="nucleotide sequence ID" value="NC_014654.1"/>
</dbReference>
<feature type="transmembrane region" description="Helical" evidence="9">
    <location>
        <begin position="142"/>
        <end position="164"/>
    </location>
</feature>
<evidence type="ECO:0000256" key="3">
    <source>
        <dbReference type="ARBA" id="ARBA00022475"/>
    </source>
</evidence>
<keyword evidence="6 9" id="KW-1133">Transmembrane helix</keyword>
<dbReference type="STRING" id="656519.Halsa_0566"/>
<accession>E4RPK8</accession>
<evidence type="ECO:0000256" key="7">
    <source>
        <dbReference type="ARBA" id="ARBA00023136"/>
    </source>
</evidence>
<proteinExistence type="inferred from homology"/>
<keyword evidence="5 9" id="KW-0812">Transmembrane</keyword>
<evidence type="ECO:0000256" key="6">
    <source>
        <dbReference type="ARBA" id="ARBA00022989"/>
    </source>
</evidence>
<evidence type="ECO:0000259" key="10">
    <source>
        <dbReference type="Pfam" id="PF04290"/>
    </source>
</evidence>
<protein>
    <submittedName>
        <fullName evidence="11">Tripartite ATP-independent periplasmic transporter DctQ component</fullName>
    </submittedName>
</protein>
<dbReference type="AlphaFoldDB" id="E4RPK8"/>
<feature type="transmembrane region" description="Helical" evidence="9">
    <location>
        <begin position="26"/>
        <end position="47"/>
    </location>
</feature>
<feature type="transmembrane region" description="Helical" evidence="9">
    <location>
        <begin position="104"/>
        <end position="122"/>
    </location>
</feature>
<dbReference type="PANTHER" id="PTHR35011">
    <property type="entry name" value="2,3-DIKETO-L-GULONATE TRAP TRANSPORTER SMALL PERMEASE PROTEIN YIAM"/>
    <property type="match status" value="1"/>
</dbReference>
<evidence type="ECO:0000313" key="12">
    <source>
        <dbReference type="Proteomes" id="UP000007434"/>
    </source>
</evidence>
<dbReference type="GO" id="GO:0005886">
    <property type="term" value="C:plasma membrane"/>
    <property type="evidence" value="ECO:0007669"/>
    <property type="project" value="UniProtKB-SubCell"/>
</dbReference>
<dbReference type="InterPro" id="IPR007387">
    <property type="entry name" value="TRAP_DctQ"/>
</dbReference>
<keyword evidence="3" id="KW-1003">Cell membrane</keyword>
<reference evidence="11 12" key="1">
    <citation type="submission" date="2010-11" db="EMBL/GenBank/DDBJ databases">
        <title>Complete sequence of Halanaerobium sp. sapolanicus.</title>
        <authorList>
            <consortium name="US DOE Joint Genome Institute"/>
            <person name="Lucas S."/>
            <person name="Copeland A."/>
            <person name="Lapidus A."/>
            <person name="Cheng J.-F."/>
            <person name="Bruce D."/>
            <person name="Goodwin L."/>
            <person name="Pitluck S."/>
            <person name="Davenport K."/>
            <person name="Detter J.C."/>
            <person name="Han C."/>
            <person name="Tapia R."/>
            <person name="Land M."/>
            <person name="Hauser L."/>
            <person name="Jeffries C."/>
            <person name="Kyrpides N."/>
            <person name="Ivanova N."/>
            <person name="Mikhailova N."/>
            <person name="Begemann M.B."/>
            <person name="Mormile M.R."/>
            <person name="Wall J.D."/>
            <person name="Elias D.A."/>
            <person name="Woyke T."/>
        </authorList>
    </citation>
    <scope>NUCLEOTIDE SEQUENCE [LARGE SCALE GENOMIC DNA]</scope>
    <source>
        <strain evidence="12">sapolanicus</strain>
    </source>
</reference>
<dbReference type="Pfam" id="PF04290">
    <property type="entry name" value="DctQ"/>
    <property type="match status" value="1"/>
</dbReference>
<dbReference type="PANTHER" id="PTHR35011:SF2">
    <property type="entry name" value="2,3-DIKETO-L-GULONATE TRAP TRANSPORTER SMALL PERMEASE PROTEIN YIAM"/>
    <property type="match status" value="1"/>
</dbReference>
<evidence type="ECO:0000256" key="5">
    <source>
        <dbReference type="ARBA" id="ARBA00022692"/>
    </source>
</evidence>
<dbReference type="HOGENOM" id="CLU_1452550_0_0_9"/>
<keyword evidence="12" id="KW-1185">Reference proteome</keyword>
<sequence length="186" mass="21767">MASKDNRKNQSILISIEKIINKITDYLGYFVAFLIVFMTTVMFAQVILRYVFGTSIRQLTILVRFSISWMTFVGSAIALKTQDHLEIEIFPESTPKIILKIRNFIVDIVTFFVIFILLRVGHHAFNLGFAKAELVDRRITQGYYYSSLFIGAILMLIFFTWHLVKRYIIKNENLLEEHQDRSCNIK</sequence>
<feature type="domain" description="Tripartite ATP-independent periplasmic transporters DctQ component" evidence="10">
    <location>
        <begin position="38"/>
        <end position="165"/>
    </location>
</feature>